<dbReference type="InterPro" id="IPR011009">
    <property type="entry name" value="Kinase-like_dom_sf"/>
</dbReference>
<evidence type="ECO:0000256" key="8">
    <source>
        <dbReference type="ARBA" id="ARBA00048679"/>
    </source>
</evidence>
<organism evidence="11 12">
    <name type="scientific">Daedalea quercina L-15889</name>
    <dbReference type="NCBI Taxonomy" id="1314783"/>
    <lineage>
        <taxon>Eukaryota</taxon>
        <taxon>Fungi</taxon>
        <taxon>Dikarya</taxon>
        <taxon>Basidiomycota</taxon>
        <taxon>Agaricomycotina</taxon>
        <taxon>Agaricomycetes</taxon>
        <taxon>Polyporales</taxon>
        <taxon>Fomitopsis</taxon>
    </lineage>
</organism>
<dbReference type="STRING" id="1314783.A0A165SGU9"/>
<evidence type="ECO:0000256" key="6">
    <source>
        <dbReference type="ARBA" id="ARBA00022840"/>
    </source>
</evidence>
<dbReference type="OrthoDB" id="68483at2759"/>
<dbReference type="InterPro" id="IPR050236">
    <property type="entry name" value="Ser_Thr_kinase_AGC"/>
</dbReference>
<dbReference type="AlphaFoldDB" id="A0A165SGU9"/>
<feature type="domain" description="Protein kinase" evidence="10">
    <location>
        <begin position="121"/>
        <end position="410"/>
    </location>
</feature>
<keyword evidence="3" id="KW-0808">Transferase</keyword>
<dbReference type="Proteomes" id="UP000076727">
    <property type="component" value="Unassembled WGS sequence"/>
</dbReference>
<dbReference type="PROSITE" id="PS50011">
    <property type="entry name" value="PROTEIN_KINASE_DOM"/>
    <property type="match status" value="1"/>
</dbReference>
<dbReference type="SMART" id="SM00220">
    <property type="entry name" value="S_TKc"/>
    <property type="match status" value="1"/>
</dbReference>
<evidence type="ECO:0000259" key="10">
    <source>
        <dbReference type="PROSITE" id="PS50011"/>
    </source>
</evidence>
<dbReference type="EMBL" id="KV429043">
    <property type="protein sequence ID" value="KZT71967.1"/>
    <property type="molecule type" value="Genomic_DNA"/>
</dbReference>
<evidence type="ECO:0000313" key="12">
    <source>
        <dbReference type="Proteomes" id="UP000076727"/>
    </source>
</evidence>
<keyword evidence="12" id="KW-1185">Reference proteome</keyword>
<keyword evidence="6" id="KW-0067">ATP-binding</keyword>
<dbReference type="InterPro" id="IPR000719">
    <property type="entry name" value="Prot_kinase_dom"/>
</dbReference>
<evidence type="ECO:0000256" key="4">
    <source>
        <dbReference type="ARBA" id="ARBA00022741"/>
    </source>
</evidence>
<evidence type="ECO:0000256" key="5">
    <source>
        <dbReference type="ARBA" id="ARBA00022777"/>
    </source>
</evidence>
<dbReference type="PROSITE" id="PS00108">
    <property type="entry name" value="PROTEIN_KINASE_ST"/>
    <property type="match status" value="1"/>
</dbReference>
<evidence type="ECO:0000256" key="7">
    <source>
        <dbReference type="ARBA" id="ARBA00047899"/>
    </source>
</evidence>
<evidence type="ECO:0000313" key="11">
    <source>
        <dbReference type="EMBL" id="KZT71967.1"/>
    </source>
</evidence>
<keyword evidence="5 11" id="KW-0418">Kinase</keyword>
<evidence type="ECO:0000256" key="9">
    <source>
        <dbReference type="SAM" id="MobiDB-lite"/>
    </source>
</evidence>
<keyword evidence="4" id="KW-0547">Nucleotide-binding</keyword>
<protein>
    <recommendedName>
        <fullName evidence="1">non-specific serine/threonine protein kinase</fullName>
        <ecNumber evidence="1">2.7.11.1</ecNumber>
    </recommendedName>
</protein>
<comment type="catalytic activity">
    <reaction evidence="7">
        <text>L-threonyl-[protein] + ATP = O-phospho-L-threonyl-[protein] + ADP + H(+)</text>
        <dbReference type="Rhea" id="RHEA:46608"/>
        <dbReference type="Rhea" id="RHEA-COMP:11060"/>
        <dbReference type="Rhea" id="RHEA-COMP:11605"/>
        <dbReference type="ChEBI" id="CHEBI:15378"/>
        <dbReference type="ChEBI" id="CHEBI:30013"/>
        <dbReference type="ChEBI" id="CHEBI:30616"/>
        <dbReference type="ChEBI" id="CHEBI:61977"/>
        <dbReference type="ChEBI" id="CHEBI:456216"/>
        <dbReference type="EC" id="2.7.11.1"/>
    </reaction>
</comment>
<gene>
    <name evidence="11" type="ORF">DAEQUDRAFT_80628</name>
</gene>
<feature type="region of interest" description="Disordered" evidence="9">
    <location>
        <begin position="438"/>
        <end position="460"/>
    </location>
</feature>
<evidence type="ECO:0000256" key="1">
    <source>
        <dbReference type="ARBA" id="ARBA00012513"/>
    </source>
</evidence>
<dbReference type="Gene3D" id="3.30.200.20">
    <property type="entry name" value="Phosphorylase Kinase, domain 1"/>
    <property type="match status" value="1"/>
</dbReference>
<dbReference type="PANTHER" id="PTHR24356">
    <property type="entry name" value="SERINE/THREONINE-PROTEIN KINASE"/>
    <property type="match status" value="1"/>
</dbReference>
<name>A0A165SGU9_9APHY</name>
<dbReference type="Gene3D" id="1.10.510.10">
    <property type="entry name" value="Transferase(Phosphotransferase) domain 1"/>
    <property type="match status" value="1"/>
</dbReference>
<dbReference type="GO" id="GO:0004674">
    <property type="term" value="F:protein serine/threonine kinase activity"/>
    <property type="evidence" value="ECO:0007669"/>
    <property type="project" value="UniProtKB-KW"/>
</dbReference>
<dbReference type="Pfam" id="PF00069">
    <property type="entry name" value="Pkinase"/>
    <property type="match status" value="1"/>
</dbReference>
<evidence type="ECO:0000256" key="2">
    <source>
        <dbReference type="ARBA" id="ARBA00022527"/>
    </source>
</evidence>
<comment type="catalytic activity">
    <reaction evidence="8">
        <text>L-seryl-[protein] + ATP = O-phospho-L-seryl-[protein] + ADP + H(+)</text>
        <dbReference type="Rhea" id="RHEA:17989"/>
        <dbReference type="Rhea" id="RHEA-COMP:9863"/>
        <dbReference type="Rhea" id="RHEA-COMP:11604"/>
        <dbReference type="ChEBI" id="CHEBI:15378"/>
        <dbReference type="ChEBI" id="CHEBI:29999"/>
        <dbReference type="ChEBI" id="CHEBI:30616"/>
        <dbReference type="ChEBI" id="CHEBI:83421"/>
        <dbReference type="ChEBI" id="CHEBI:456216"/>
        <dbReference type="EC" id="2.7.11.1"/>
    </reaction>
</comment>
<proteinExistence type="predicted"/>
<dbReference type="SUPFAM" id="SSF56112">
    <property type="entry name" value="Protein kinase-like (PK-like)"/>
    <property type="match status" value="1"/>
</dbReference>
<dbReference type="InterPro" id="IPR008271">
    <property type="entry name" value="Ser/Thr_kinase_AS"/>
</dbReference>
<reference evidence="11 12" key="1">
    <citation type="journal article" date="2016" name="Mol. Biol. Evol.">
        <title>Comparative Genomics of Early-Diverging Mushroom-Forming Fungi Provides Insights into the Origins of Lignocellulose Decay Capabilities.</title>
        <authorList>
            <person name="Nagy L.G."/>
            <person name="Riley R."/>
            <person name="Tritt A."/>
            <person name="Adam C."/>
            <person name="Daum C."/>
            <person name="Floudas D."/>
            <person name="Sun H."/>
            <person name="Yadav J.S."/>
            <person name="Pangilinan J."/>
            <person name="Larsson K.H."/>
            <person name="Matsuura K."/>
            <person name="Barry K."/>
            <person name="Labutti K."/>
            <person name="Kuo R."/>
            <person name="Ohm R.A."/>
            <person name="Bhattacharya S.S."/>
            <person name="Shirouzu T."/>
            <person name="Yoshinaga Y."/>
            <person name="Martin F.M."/>
            <person name="Grigoriev I.V."/>
            <person name="Hibbett D.S."/>
        </authorList>
    </citation>
    <scope>NUCLEOTIDE SEQUENCE [LARGE SCALE GENOMIC DNA]</scope>
    <source>
        <strain evidence="11 12">L-15889</strain>
    </source>
</reference>
<keyword evidence="2" id="KW-0723">Serine/threonine-protein kinase</keyword>
<evidence type="ECO:0000256" key="3">
    <source>
        <dbReference type="ARBA" id="ARBA00022679"/>
    </source>
</evidence>
<dbReference type="EC" id="2.7.11.1" evidence="1"/>
<accession>A0A165SGU9</accession>
<sequence length="543" mass="59704">MQHAVGADDVHVRVIFDEAGNITVCKVEPVRRVECQMLAVQTSIVKGTSPKKQCDIGSQLIPSSSSHTFHNINISDNTKPSHALSTATLLSQPASPALSGTSTLVDDNQPLKHDALDTSDFEAVRVIGRGAQGVVTLVRGNSTGLYHALKTISTTKLKAASFIQLFEEQATLKRLAGIPWFVELQGSFYDSKNFFLLTKYYRNGSLSALMDRCRLSLTETRRFAAELIFSVALLHQKRVVHGDIKPDNLLLDDRGHLVVADFGMARSFDQPSELAPWRELRYALEEAGYLQPKDPELERADATCRAVGTPVYAAPEAWCKSFAPQSYPADIWSAGVTIYEMLTGRLPFGPHNRYLPAVQMCRATVSKPLTFPDDPDIYVDNDARDLLHKMLQVDASKRPSIAAIKKHPYFKSINWLEIAMRQAPVTTPLPVPLHESLEEQSASLPTPAPHDGDNDDDRNPCAWFPWVSPTMHTPSEDVYSAVDSAIDVPAAIDEGTVPPLAKNATTSLHTKNTVPNLAGTLWGALKRKLAFTGRWSSQDQSAA</sequence>
<dbReference type="GO" id="GO:0005524">
    <property type="term" value="F:ATP binding"/>
    <property type="evidence" value="ECO:0007669"/>
    <property type="project" value="UniProtKB-KW"/>
</dbReference>